<keyword evidence="3" id="KW-1185">Reference proteome</keyword>
<dbReference type="STRING" id="1462993.A6V36_21040"/>
<dbReference type="EMBL" id="LXJZ01000051">
    <property type="protein sequence ID" value="OAJ62438.1"/>
    <property type="molecule type" value="Genomic_DNA"/>
</dbReference>
<dbReference type="RefSeq" id="WP_064265704.1">
    <property type="nucleotide sequence ID" value="NZ_LXJZ01000051.1"/>
</dbReference>
<evidence type="ECO:0000313" key="2">
    <source>
        <dbReference type="EMBL" id="OAJ62565.1"/>
    </source>
</evidence>
<sequence length="109" mass="12817">MITYLSERENVVEQINSICLRLFDAWCESRNVTPLAYLMHCWPMINSTPHAVRRLGETMHDLRRYHADHLDDDDFQILCEMADLIDELIERPARTVRLRAEGEVPETFG</sequence>
<evidence type="ECO:0000313" key="1">
    <source>
        <dbReference type="EMBL" id="OAJ62438.1"/>
    </source>
</evidence>
<evidence type="ECO:0000313" key="3">
    <source>
        <dbReference type="Proteomes" id="UP000077961"/>
    </source>
</evidence>
<dbReference type="Proteomes" id="UP000077961">
    <property type="component" value="Unassembled WGS sequence"/>
</dbReference>
<dbReference type="AlphaFoldDB" id="A0A1A9N8W0"/>
<evidence type="ECO:0000313" key="4">
    <source>
        <dbReference type="Proteomes" id="UP000078116"/>
    </source>
</evidence>
<dbReference type="OrthoDB" id="9006962at2"/>
<gene>
    <name evidence="1" type="ORF">A6V36_21040</name>
    <name evidence="2" type="ORF">A6V37_22330</name>
</gene>
<comment type="caution">
    <text evidence="2">The sequence shown here is derived from an EMBL/GenBank/DDBJ whole genome shotgun (WGS) entry which is preliminary data.</text>
</comment>
<reference evidence="3 4" key="1">
    <citation type="submission" date="2016-04" db="EMBL/GenBank/DDBJ databases">
        <title>Reclassification of Paraburkholderia panaciterrae (Farh et al. 2015) Dobritsa &amp; Samadpour 2016 as a later homotypic synonym of Paraburkholderia ginsengiterrae (Farh et al. 2015) Dobritsa &amp; Samadpour 2016.</title>
        <authorList>
            <person name="Dobritsa A.P."/>
            <person name="Kutumbaka K."/>
            <person name="Samadpour M."/>
        </authorList>
    </citation>
    <scope>NUCLEOTIDE SEQUENCE [LARGE SCALE GENOMIC DNA]</scope>
    <source>
        <strain evidence="2 4">DCY85</strain>
        <strain evidence="1 3">DCY85-1</strain>
    </source>
</reference>
<proteinExistence type="predicted"/>
<accession>A0A1A9N8W0</accession>
<organism evidence="2 4">
    <name type="scientific">Paraburkholderia ginsengiterrae</name>
    <dbReference type="NCBI Taxonomy" id="1462993"/>
    <lineage>
        <taxon>Bacteria</taxon>
        <taxon>Pseudomonadati</taxon>
        <taxon>Pseudomonadota</taxon>
        <taxon>Betaproteobacteria</taxon>
        <taxon>Burkholderiales</taxon>
        <taxon>Burkholderiaceae</taxon>
        <taxon>Paraburkholderia</taxon>
    </lineage>
</organism>
<protein>
    <submittedName>
        <fullName evidence="2">Uncharacterized protein</fullName>
    </submittedName>
</protein>
<dbReference type="Proteomes" id="UP000078116">
    <property type="component" value="Unassembled WGS sequence"/>
</dbReference>
<name>A0A1A9N8W0_9BURK</name>
<dbReference type="EMBL" id="LXKA01000165">
    <property type="protein sequence ID" value="OAJ62565.1"/>
    <property type="molecule type" value="Genomic_DNA"/>
</dbReference>